<dbReference type="Pfam" id="PF04405">
    <property type="entry name" value="ScdA_N"/>
    <property type="match status" value="1"/>
</dbReference>
<dbReference type="InterPro" id="IPR019903">
    <property type="entry name" value="RIC_family"/>
</dbReference>
<dbReference type="InterPro" id="IPR038062">
    <property type="entry name" value="ScdA-like_N_sf"/>
</dbReference>
<name>A0A0M2V0G3_9BACT</name>
<organism evidence="1 2">
    <name type="scientific">Candidatus Brocadia fulgida</name>
    <dbReference type="NCBI Taxonomy" id="380242"/>
    <lineage>
        <taxon>Bacteria</taxon>
        <taxon>Pseudomonadati</taxon>
        <taxon>Planctomycetota</taxon>
        <taxon>Candidatus Brocadiia</taxon>
        <taxon>Candidatus Brocadiales</taxon>
        <taxon>Candidatus Brocadiaceae</taxon>
        <taxon>Candidatus Brocadia</taxon>
    </lineage>
</organism>
<evidence type="ECO:0008006" key="3">
    <source>
        <dbReference type="Google" id="ProtNLM"/>
    </source>
</evidence>
<dbReference type="PANTHER" id="PTHR39341:SF1">
    <property type="entry name" value="DUF1858 DOMAIN-CONTAINING PROTEIN"/>
    <property type="match status" value="1"/>
</dbReference>
<dbReference type="SUPFAM" id="SSF140683">
    <property type="entry name" value="SP0561-like"/>
    <property type="match status" value="1"/>
</dbReference>
<accession>A0A0M2V0G3</accession>
<protein>
    <recommendedName>
        <fullName evidence="3">Disulfide oxidoreductase</fullName>
    </recommendedName>
</protein>
<dbReference type="InterPro" id="IPR023883">
    <property type="entry name" value="CHP03980_redox-disulphide"/>
</dbReference>
<dbReference type="AlphaFoldDB" id="A0A0M2V0G3"/>
<keyword evidence="2" id="KW-1185">Reference proteome</keyword>
<gene>
    <name evidence="1" type="ORF">BROFUL_00599</name>
</gene>
<sequence length="83" mass="9140">MVGLKKETYFEGKIWEEMKMITKDMVINDVIRKYPKTVTVFSNFKVDACCGGGFSIEKTVATSGIDMNALLAALNKVVQAGSK</sequence>
<comment type="caution">
    <text evidence="1">The sequence shown here is derived from an EMBL/GenBank/DDBJ whole genome shotgun (WGS) entry which is preliminary data.</text>
</comment>
<evidence type="ECO:0000313" key="2">
    <source>
        <dbReference type="Proteomes" id="UP000034954"/>
    </source>
</evidence>
<evidence type="ECO:0000313" key="1">
    <source>
        <dbReference type="EMBL" id="KKO20671.1"/>
    </source>
</evidence>
<dbReference type="Gene3D" id="1.10.3910.10">
    <property type="entry name" value="SP0561-like"/>
    <property type="match status" value="1"/>
</dbReference>
<proteinExistence type="predicted"/>
<dbReference type="Proteomes" id="UP000034954">
    <property type="component" value="Unassembled WGS sequence"/>
</dbReference>
<reference evidence="1 2" key="1">
    <citation type="journal article" date="2013" name="BMC Microbiol.">
        <title>Identification of the type II cytochrome c maturation pathway in anammox bacteria by comparative genomics.</title>
        <authorList>
            <person name="Ferousi C."/>
            <person name="Speth D.R."/>
            <person name="Reimann J."/>
            <person name="Op den Camp H.J."/>
            <person name="Allen J.W."/>
            <person name="Keltjens J.T."/>
            <person name="Jetten M.S."/>
        </authorList>
    </citation>
    <scope>NUCLEOTIDE SEQUENCE [LARGE SCALE GENOMIC DNA]</scope>
    <source>
        <strain evidence="1">RU1</strain>
    </source>
</reference>
<dbReference type="PANTHER" id="PTHR39341">
    <property type="entry name" value="BSL7085 PROTEIN"/>
    <property type="match status" value="1"/>
</dbReference>
<dbReference type="EMBL" id="LAQJ01000083">
    <property type="protein sequence ID" value="KKO20671.1"/>
    <property type="molecule type" value="Genomic_DNA"/>
</dbReference>